<evidence type="ECO:0000256" key="1">
    <source>
        <dbReference type="SAM" id="Phobius"/>
    </source>
</evidence>
<keyword evidence="1" id="KW-0472">Membrane</keyword>
<evidence type="ECO:0000259" key="2">
    <source>
        <dbReference type="Pfam" id="PF19701"/>
    </source>
</evidence>
<sequence length="63" mass="7091">MVFIKIIASILLIIGIINPKLSWKMSEGWKYKDTEPSEGYLIGTRITSVVILVIIWLTKGGIE</sequence>
<dbReference type="InterPro" id="IPR045679">
    <property type="entry name" value="DUF6199"/>
</dbReference>
<accession>A0A644XM22</accession>
<feature type="transmembrane region" description="Helical" evidence="1">
    <location>
        <begin position="40"/>
        <end position="58"/>
    </location>
</feature>
<feature type="domain" description="DUF6199" evidence="2">
    <location>
        <begin position="6"/>
        <end position="55"/>
    </location>
</feature>
<proteinExistence type="predicted"/>
<protein>
    <recommendedName>
        <fullName evidence="2">DUF6199 domain-containing protein</fullName>
    </recommendedName>
</protein>
<keyword evidence="1" id="KW-1133">Transmembrane helix</keyword>
<gene>
    <name evidence="3" type="ORF">SDC9_63628</name>
</gene>
<name>A0A644XM22_9ZZZZ</name>
<dbReference type="EMBL" id="VSSQ01002760">
    <property type="protein sequence ID" value="MPM17240.1"/>
    <property type="molecule type" value="Genomic_DNA"/>
</dbReference>
<evidence type="ECO:0000313" key="3">
    <source>
        <dbReference type="EMBL" id="MPM17240.1"/>
    </source>
</evidence>
<keyword evidence="1" id="KW-0812">Transmembrane</keyword>
<dbReference type="AlphaFoldDB" id="A0A644XM22"/>
<comment type="caution">
    <text evidence="3">The sequence shown here is derived from an EMBL/GenBank/DDBJ whole genome shotgun (WGS) entry which is preliminary data.</text>
</comment>
<organism evidence="3">
    <name type="scientific">bioreactor metagenome</name>
    <dbReference type="NCBI Taxonomy" id="1076179"/>
    <lineage>
        <taxon>unclassified sequences</taxon>
        <taxon>metagenomes</taxon>
        <taxon>ecological metagenomes</taxon>
    </lineage>
</organism>
<dbReference type="Pfam" id="PF19701">
    <property type="entry name" value="DUF6199"/>
    <property type="match status" value="1"/>
</dbReference>
<reference evidence="3" key="1">
    <citation type="submission" date="2019-08" db="EMBL/GenBank/DDBJ databases">
        <authorList>
            <person name="Kucharzyk K."/>
            <person name="Murdoch R.W."/>
            <person name="Higgins S."/>
            <person name="Loffler F."/>
        </authorList>
    </citation>
    <scope>NUCLEOTIDE SEQUENCE</scope>
</reference>